<sequence length="87" mass="9882">MESILARNVKYTDENGFETKEKPCKGFAIYTTIIPTNSIKEVSIFKIDGCKEQYLKSFDNTDDKMSIVTDMENLPQGLVNVVLQTLK</sequence>
<dbReference type="RefSeq" id="WP_054837621.1">
    <property type="nucleotide sequence ID" value="NZ_BBBY01000001.1"/>
</dbReference>
<evidence type="ECO:0000313" key="1">
    <source>
        <dbReference type="EMBL" id="MUN28853.1"/>
    </source>
</evidence>
<dbReference type="AlphaFoldDB" id="A0A6A9QSV9"/>
<comment type="caution">
    <text evidence="1">The sequence shown here is derived from an EMBL/GenBank/DDBJ whole genome shotgun (WGS) entry which is preliminary data.</text>
</comment>
<proteinExistence type="predicted"/>
<dbReference type="Proteomes" id="UP000470772">
    <property type="component" value="Unassembled WGS sequence"/>
</dbReference>
<dbReference type="OrthoDB" id="374745at2157"/>
<keyword evidence="2" id="KW-1185">Reference proteome</keyword>
<gene>
    <name evidence="1" type="ORF">GC250_05235</name>
</gene>
<protein>
    <submittedName>
        <fullName evidence="1">Uncharacterized protein</fullName>
    </submittedName>
</protein>
<evidence type="ECO:0000313" key="2">
    <source>
        <dbReference type="Proteomes" id="UP000470772"/>
    </source>
</evidence>
<dbReference type="EMBL" id="WGGD01000005">
    <property type="protein sequence ID" value="MUN28853.1"/>
    <property type="molecule type" value="Genomic_DNA"/>
</dbReference>
<accession>A0A6A9QSV9</accession>
<reference evidence="1 2" key="1">
    <citation type="submission" date="2019-10" db="EMBL/GenBank/DDBJ databases">
        <title>Sequencing and Assembly of Multiple Reported Metal-Biooxidizing Members of the Extremely Thermoacidophilic Archaeal Family Sulfolobaceae.</title>
        <authorList>
            <person name="Counts J.A."/>
            <person name="Kelly R.M."/>
        </authorList>
    </citation>
    <scope>NUCLEOTIDE SEQUENCE [LARGE SCALE GENOMIC DNA]</scope>
    <source>
        <strain evidence="1 2">DSM 6482</strain>
    </source>
</reference>
<organism evidence="1 2">
    <name type="scientific">Sulfuracidifex metallicus DSM 6482 = JCM 9184</name>
    <dbReference type="NCBI Taxonomy" id="523847"/>
    <lineage>
        <taxon>Archaea</taxon>
        <taxon>Thermoproteota</taxon>
        <taxon>Thermoprotei</taxon>
        <taxon>Sulfolobales</taxon>
        <taxon>Sulfolobaceae</taxon>
        <taxon>Sulfuracidifex</taxon>
    </lineage>
</organism>
<name>A0A6A9QSV9_SULME</name>